<dbReference type="OrthoDB" id="6120382at2759"/>
<feature type="compositionally biased region" description="Polar residues" evidence="1">
    <location>
        <begin position="1"/>
        <end position="12"/>
    </location>
</feature>
<evidence type="ECO:0000313" key="3">
    <source>
        <dbReference type="EMBL" id="VDI53240.1"/>
    </source>
</evidence>
<feature type="region of interest" description="Disordered" evidence="1">
    <location>
        <begin position="103"/>
        <end position="123"/>
    </location>
</feature>
<dbReference type="InterPro" id="IPR028002">
    <property type="entry name" value="Myb_DNA-bind_5"/>
</dbReference>
<feature type="compositionally biased region" description="Acidic residues" evidence="1">
    <location>
        <begin position="14"/>
        <end position="34"/>
    </location>
</feature>
<dbReference type="Proteomes" id="UP000596742">
    <property type="component" value="Unassembled WGS sequence"/>
</dbReference>
<evidence type="ECO:0000313" key="4">
    <source>
        <dbReference type="Proteomes" id="UP000596742"/>
    </source>
</evidence>
<dbReference type="EMBL" id="UYJE01007289">
    <property type="protein sequence ID" value="VDI53240.1"/>
    <property type="molecule type" value="Genomic_DNA"/>
</dbReference>
<gene>
    <name evidence="3" type="ORF">MGAL_10B090415</name>
</gene>
<comment type="caution">
    <text evidence="3">The sequence shown here is derived from an EMBL/GenBank/DDBJ whole genome shotgun (WGS) entry which is preliminary data.</text>
</comment>
<sequence>MFFTQIESSKSENQSDDDGAVVSLESDDSDSEQDDILILIDPSDEDNREYISQARSDNQKKNELWKVLTEDANALGVCMGSETEVKYQYRNMCRGAKEKLLNNRKKMSKTGGGPPPTQLTIAE</sequence>
<name>A0A8B6FPK7_MYTGA</name>
<evidence type="ECO:0000256" key="1">
    <source>
        <dbReference type="SAM" id="MobiDB-lite"/>
    </source>
</evidence>
<feature type="domain" description="Myb/SANT-like DNA-binding" evidence="2">
    <location>
        <begin position="54"/>
        <end position="101"/>
    </location>
</feature>
<proteinExistence type="predicted"/>
<dbReference type="AlphaFoldDB" id="A0A8B6FPK7"/>
<reference evidence="3" key="1">
    <citation type="submission" date="2018-11" db="EMBL/GenBank/DDBJ databases">
        <authorList>
            <person name="Alioto T."/>
            <person name="Alioto T."/>
        </authorList>
    </citation>
    <scope>NUCLEOTIDE SEQUENCE</scope>
</reference>
<accession>A0A8B6FPK7</accession>
<dbReference type="Pfam" id="PF13873">
    <property type="entry name" value="Myb_DNA-bind_5"/>
    <property type="match status" value="1"/>
</dbReference>
<evidence type="ECO:0000259" key="2">
    <source>
        <dbReference type="Pfam" id="PF13873"/>
    </source>
</evidence>
<protein>
    <recommendedName>
        <fullName evidence="2">Myb/SANT-like DNA-binding domain-containing protein</fullName>
    </recommendedName>
</protein>
<feature type="region of interest" description="Disordered" evidence="1">
    <location>
        <begin position="1"/>
        <end position="34"/>
    </location>
</feature>
<organism evidence="3 4">
    <name type="scientific">Mytilus galloprovincialis</name>
    <name type="common">Mediterranean mussel</name>
    <dbReference type="NCBI Taxonomy" id="29158"/>
    <lineage>
        <taxon>Eukaryota</taxon>
        <taxon>Metazoa</taxon>
        <taxon>Spiralia</taxon>
        <taxon>Lophotrochozoa</taxon>
        <taxon>Mollusca</taxon>
        <taxon>Bivalvia</taxon>
        <taxon>Autobranchia</taxon>
        <taxon>Pteriomorphia</taxon>
        <taxon>Mytilida</taxon>
        <taxon>Mytiloidea</taxon>
        <taxon>Mytilidae</taxon>
        <taxon>Mytilinae</taxon>
        <taxon>Mytilus</taxon>
    </lineage>
</organism>
<keyword evidence="4" id="KW-1185">Reference proteome</keyword>